<sequence>MCATAAGWRLQLCNNTLHNGSLVGEPGAHSRLHAEPGPIFDNLRACWTDRRHPLRSLQCGGTSAPLNPQLERFNGKRGVRQGRKRMGCWTPRCLIEGVHQSQQDSGLRERLLTTEAAGITLSGKFSISDEEFSEEGLRFNSEGDSVDLDQLNGLFGKVGFPHRKRSKLRIALQNTLAMVWLLDTENDRLIAFARATGDAVFNATIWDVVVDPGWQKKGLGKAVIERLMAELLNRGIVNINLYAEPNVVSFYKPLGFVTDPSGISGMAFNKKKAAL</sequence>
<evidence type="ECO:0000256" key="1">
    <source>
        <dbReference type="ARBA" id="ARBA00022679"/>
    </source>
</evidence>
<dbReference type="OrthoDB" id="2744543at2759"/>
<dbReference type="Gene3D" id="3.40.630.30">
    <property type="match status" value="1"/>
</dbReference>
<keyword evidence="5" id="KW-1185">Reference proteome</keyword>
<dbReference type="PANTHER" id="PTHR43626">
    <property type="entry name" value="ACYL-COA N-ACYLTRANSFERASE"/>
    <property type="match status" value="1"/>
</dbReference>
<dbReference type="STRING" id="105231.A0A0U9HQG0"/>
<evidence type="ECO:0000259" key="3">
    <source>
        <dbReference type="PROSITE" id="PS51186"/>
    </source>
</evidence>
<keyword evidence="2 4" id="KW-0012">Acyltransferase</keyword>
<keyword evidence="1 4" id="KW-0808">Transferase</keyword>
<dbReference type="InterPro" id="IPR016181">
    <property type="entry name" value="Acyl_CoA_acyltransferase"/>
</dbReference>
<dbReference type="PROSITE" id="PS51186">
    <property type="entry name" value="GNAT"/>
    <property type="match status" value="1"/>
</dbReference>
<dbReference type="GO" id="GO:0005737">
    <property type="term" value="C:cytoplasm"/>
    <property type="evidence" value="ECO:0000318"/>
    <property type="project" value="GO_Central"/>
</dbReference>
<evidence type="ECO:0000313" key="4">
    <source>
        <dbReference type="EMBL" id="GAQ77635.1"/>
    </source>
</evidence>
<dbReference type="AlphaFoldDB" id="A0A0U9HQG0"/>
<evidence type="ECO:0000256" key="2">
    <source>
        <dbReference type="ARBA" id="ARBA00023315"/>
    </source>
</evidence>
<name>A0A0U9HQG0_KLENI</name>
<dbReference type="SUPFAM" id="SSF55729">
    <property type="entry name" value="Acyl-CoA N-acyltransferases (Nat)"/>
    <property type="match status" value="1"/>
</dbReference>
<gene>
    <name evidence="4" type="ORF">KFL_000010830</name>
</gene>
<dbReference type="InterPro" id="IPR045039">
    <property type="entry name" value="NSI-like"/>
</dbReference>
<dbReference type="GO" id="GO:0008080">
    <property type="term" value="F:N-acetyltransferase activity"/>
    <property type="evidence" value="ECO:0000318"/>
    <property type="project" value="GO_Central"/>
</dbReference>
<dbReference type="PANTHER" id="PTHR43626:SF1">
    <property type="entry name" value="GCN5-RELATED N-ACETYLTRANSFERASE 1, CHLOROPLASTIC"/>
    <property type="match status" value="1"/>
</dbReference>
<dbReference type="Proteomes" id="UP000054558">
    <property type="component" value="Unassembled WGS sequence"/>
</dbReference>
<dbReference type="InterPro" id="IPR000182">
    <property type="entry name" value="GNAT_dom"/>
</dbReference>
<proteinExistence type="predicted"/>
<evidence type="ECO:0000313" key="5">
    <source>
        <dbReference type="Proteomes" id="UP000054558"/>
    </source>
</evidence>
<organism evidence="4 5">
    <name type="scientific">Klebsormidium nitens</name>
    <name type="common">Green alga</name>
    <name type="synonym">Ulothrix nitens</name>
    <dbReference type="NCBI Taxonomy" id="105231"/>
    <lineage>
        <taxon>Eukaryota</taxon>
        <taxon>Viridiplantae</taxon>
        <taxon>Streptophyta</taxon>
        <taxon>Klebsormidiophyceae</taxon>
        <taxon>Klebsormidiales</taxon>
        <taxon>Klebsormidiaceae</taxon>
        <taxon>Klebsormidium</taxon>
    </lineage>
</organism>
<dbReference type="CDD" id="cd04301">
    <property type="entry name" value="NAT_SF"/>
    <property type="match status" value="1"/>
</dbReference>
<feature type="domain" description="N-acetyltransferase" evidence="3">
    <location>
        <begin position="135"/>
        <end position="275"/>
    </location>
</feature>
<reference evidence="4 5" key="1">
    <citation type="journal article" date="2014" name="Nat. Commun.">
        <title>Klebsormidium flaccidum genome reveals primary factors for plant terrestrial adaptation.</title>
        <authorList>
            <person name="Hori K."/>
            <person name="Maruyama F."/>
            <person name="Fujisawa T."/>
            <person name="Togashi T."/>
            <person name="Yamamoto N."/>
            <person name="Seo M."/>
            <person name="Sato S."/>
            <person name="Yamada T."/>
            <person name="Mori H."/>
            <person name="Tajima N."/>
            <person name="Moriyama T."/>
            <person name="Ikeuchi M."/>
            <person name="Watanabe M."/>
            <person name="Wada H."/>
            <person name="Kobayashi K."/>
            <person name="Saito M."/>
            <person name="Masuda T."/>
            <person name="Sasaki-Sekimoto Y."/>
            <person name="Mashiguchi K."/>
            <person name="Awai K."/>
            <person name="Shimojima M."/>
            <person name="Masuda S."/>
            <person name="Iwai M."/>
            <person name="Nobusawa T."/>
            <person name="Narise T."/>
            <person name="Kondo S."/>
            <person name="Saito H."/>
            <person name="Sato R."/>
            <person name="Murakawa M."/>
            <person name="Ihara Y."/>
            <person name="Oshima-Yamada Y."/>
            <person name="Ohtaka K."/>
            <person name="Satoh M."/>
            <person name="Sonobe K."/>
            <person name="Ishii M."/>
            <person name="Ohtani R."/>
            <person name="Kanamori-Sato M."/>
            <person name="Honoki R."/>
            <person name="Miyazaki D."/>
            <person name="Mochizuki H."/>
            <person name="Umetsu J."/>
            <person name="Higashi K."/>
            <person name="Shibata D."/>
            <person name="Kamiya Y."/>
            <person name="Sato N."/>
            <person name="Nakamura Y."/>
            <person name="Tabata S."/>
            <person name="Ida S."/>
            <person name="Kurokawa K."/>
            <person name="Ohta H."/>
        </authorList>
    </citation>
    <scope>NUCLEOTIDE SEQUENCE [LARGE SCALE GENOMIC DNA]</scope>
    <source>
        <strain evidence="4 5">NIES-2285</strain>
    </source>
</reference>
<dbReference type="EMBL" id="DF236950">
    <property type="protein sequence ID" value="GAQ77635.1"/>
    <property type="molecule type" value="Genomic_DNA"/>
</dbReference>
<protein>
    <submittedName>
        <fullName evidence="4">Acyl-CoA N-acyltransferase domain-containing protein</fullName>
    </submittedName>
</protein>
<accession>A0A0U9HQG0</accession>
<dbReference type="Pfam" id="PF00583">
    <property type="entry name" value="Acetyltransf_1"/>
    <property type="match status" value="1"/>
</dbReference>